<keyword evidence="4" id="KW-0418">Kinase</keyword>
<evidence type="ECO:0000256" key="1">
    <source>
        <dbReference type="ARBA" id="ARBA00022527"/>
    </source>
</evidence>
<dbReference type="GO" id="GO:0005829">
    <property type="term" value="C:cytosol"/>
    <property type="evidence" value="ECO:0007669"/>
    <property type="project" value="TreeGrafter"/>
</dbReference>
<keyword evidence="2" id="KW-0808">Transferase</keyword>
<evidence type="ECO:0000256" key="3">
    <source>
        <dbReference type="ARBA" id="ARBA00022741"/>
    </source>
</evidence>
<comment type="caution">
    <text evidence="8">The sequence shown here is derived from an EMBL/GenBank/DDBJ whole genome shotgun (WGS) entry which is preliminary data.</text>
</comment>
<accession>A0A8J2LL88</accession>
<dbReference type="AlphaFoldDB" id="A0A8J2LL88"/>
<dbReference type="GO" id="GO:0005952">
    <property type="term" value="C:cAMP-dependent protein kinase complex"/>
    <property type="evidence" value="ECO:0007669"/>
    <property type="project" value="TreeGrafter"/>
</dbReference>
<dbReference type="OrthoDB" id="8300540at2759"/>
<keyword evidence="9" id="KW-1185">Reference proteome</keyword>
<reference evidence="8" key="1">
    <citation type="submission" date="2021-06" db="EMBL/GenBank/DDBJ databases">
        <authorList>
            <person name="Hodson N. C."/>
            <person name="Mongue J. A."/>
            <person name="Jaron S. K."/>
        </authorList>
    </citation>
    <scope>NUCLEOTIDE SEQUENCE</scope>
</reference>
<dbReference type="GO" id="GO:0005524">
    <property type="term" value="F:ATP binding"/>
    <property type="evidence" value="ECO:0007669"/>
    <property type="project" value="UniProtKB-UniRule"/>
</dbReference>
<dbReference type="Pfam" id="PF00069">
    <property type="entry name" value="Pkinase"/>
    <property type="match status" value="1"/>
</dbReference>
<dbReference type="PROSITE" id="PS50011">
    <property type="entry name" value="PROTEIN_KINASE_DOM"/>
    <property type="match status" value="1"/>
</dbReference>
<evidence type="ECO:0000256" key="6">
    <source>
        <dbReference type="PROSITE-ProRule" id="PRU10141"/>
    </source>
</evidence>
<dbReference type="InterPro" id="IPR017441">
    <property type="entry name" value="Protein_kinase_ATP_BS"/>
</dbReference>
<name>A0A8J2LL88_9HEXA</name>
<evidence type="ECO:0000313" key="8">
    <source>
        <dbReference type="EMBL" id="CAG7835585.1"/>
    </source>
</evidence>
<dbReference type="GO" id="GO:0004691">
    <property type="term" value="F:cAMP-dependent protein kinase activity"/>
    <property type="evidence" value="ECO:0007669"/>
    <property type="project" value="TreeGrafter"/>
</dbReference>
<organism evidence="8 9">
    <name type="scientific">Allacma fusca</name>
    <dbReference type="NCBI Taxonomy" id="39272"/>
    <lineage>
        <taxon>Eukaryota</taxon>
        <taxon>Metazoa</taxon>
        <taxon>Ecdysozoa</taxon>
        <taxon>Arthropoda</taxon>
        <taxon>Hexapoda</taxon>
        <taxon>Collembola</taxon>
        <taxon>Symphypleona</taxon>
        <taxon>Sminthuridae</taxon>
        <taxon>Allacma</taxon>
    </lineage>
</organism>
<evidence type="ECO:0000313" key="9">
    <source>
        <dbReference type="Proteomes" id="UP000708208"/>
    </source>
</evidence>
<evidence type="ECO:0000256" key="2">
    <source>
        <dbReference type="ARBA" id="ARBA00022679"/>
    </source>
</evidence>
<dbReference type="PANTHER" id="PTHR24353">
    <property type="entry name" value="CYCLIC NUCLEOTIDE-DEPENDENT PROTEIN KINASE"/>
    <property type="match status" value="1"/>
</dbReference>
<evidence type="ECO:0000256" key="5">
    <source>
        <dbReference type="ARBA" id="ARBA00022840"/>
    </source>
</evidence>
<proteinExistence type="predicted"/>
<protein>
    <recommendedName>
        <fullName evidence="7">Protein kinase domain-containing protein</fullName>
    </recommendedName>
</protein>
<dbReference type="Proteomes" id="UP000708208">
    <property type="component" value="Unassembled WGS sequence"/>
</dbReference>
<keyword evidence="1" id="KW-0723">Serine/threonine-protein kinase</keyword>
<dbReference type="PROSITE" id="PS00107">
    <property type="entry name" value="PROTEIN_KINASE_ATP"/>
    <property type="match status" value="1"/>
</dbReference>
<dbReference type="PANTHER" id="PTHR24353:SF153">
    <property type="entry name" value="CAMP-DEPENDENT PROTEIN KINASE CATALYTIC SUBUNIT 1"/>
    <property type="match status" value="1"/>
</dbReference>
<dbReference type="EMBL" id="CAJVCH010570678">
    <property type="protein sequence ID" value="CAG7835585.1"/>
    <property type="molecule type" value="Genomic_DNA"/>
</dbReference>
<dbReference type="InterPro" id="IPR000719">
    <property type="entry name" value="Prot_kinase_dom"/>
</dbReference>
<feature type="domain" description="Protein kinase" evidence="7">
    <location>
        <begin position="46"/>
        <end position="111"/>
    </location>
</feature>
<evidence type="ECO:0000256" key="4">
    <source>
        <dbReference type="ARBA" id="ARBA00022777"/>
    </source>
</evidence>
<feature type="binding site" evidence="6">
    <location>
        <position position="75"/>
    </location>
    <ligand>
        <name>ATP</name>
        <dbReference type="ChEBI" id="CHEBI:30616"/>
    </ligand>
</feature>
<sequence>MGNTPAKTDLPAVAETVKNWLEKAKLEFDERWRETKPQSPVKLEDFDRLKTLGTGSFGRVMVVMHKASKDYYAMKILDKAKIIKLKQVEHTSNEKRVLYAAQFPFIENGAV</sequence>
<dbReference type="GO" id="GO:0005634">
    <property type="term" value="C:nucleus"/>
    <property type="evidence" value="ECO:0007669"/>
    <property type="project" value="TreeGrafter"/>
</dbReference>
<gene>
    <name evidence="8" type="ORF">AFUS01_LOCUS44937</name>
</gene>
<keyword evidence="3 6" id="KW-0547">Nucleotide-binding</keyword>
<keyword evidence="5 6" id="KW-0067">ATP-binding</keyword>
<evidence type="ECO:0000259" key="7">
    <source>
        <dbReference type="PROSITE" id="PS50011"/>
    </source>
</evidence>